<dbReference type="PROSITE" id="PS00383">
    <property type="entry name" value="TYR_PHOSPHATASE_1"/>
    <property type="match status" value="1"/>
</dbReference>
<dbReference type="GeneID" id="106819030"/>
<dbReference type="PANTHER" id="PTHR11035:SF3">
    <property type="entry name" value="VERY-LONG-CHAIN (3R)-3-HYDROXYACYL-COA DEHYDRATASE"/>
    <property type="match status" value="1"/>
</dbReference>
<evidence type="ECO:0000313" key="15">
    <source>
        <dbReference type="Proteomes" id="UP000695022"/>
    </source>
</evidence>
<evidence type="ECO:0000256" key="1">
    <source>
        <dbReference type="ARBA" id="ARBA00004141"/>
    </source>
</evidence>
<feature type="transmembrane region" description="Helical" evidence="14">
    <location>
        <begin position="164"/>
        <end position="184"/>
    </location>
</feature>
<dbReference type="PANTHER" id="PTHR11035">
    <property type="entry name" value="VERY-LONG-CHAIN (3R)-3-HYDROXYACYL-COA DEHYDRATASE"/>
    <property type="match status" value="1"/>
</dbReference>
<evidence type="ECO:0000256" key="14">
    <source>
        <dbReference type="RuleBase" id="RU363109"/>
    </source>
</evidence>
<name>A0ABM1F405_PRICU</name>
<feature type="transmembrane region" description="Helical" evidence="14">
    <location>
        <begin position="30"/>
        <end position="51"/>
    </location>
</feature>
<evidence type="ECO:0000256" key="7">
    <source>
        <dbReference type="ARBA" id="ARBA00022832"/>
    </source>
</evidence>
<keyword evidence="14" id="KW-0256">Endoplasmic reticulum</keyword>
<keyword evidence="9 14" id="KW-0443">Lipid metabolism</keyword>
<comment type="function">
    <text evidence="14">Catalyzes the third of the four reactions of the long-chain fatty acids elongation cycle. This endoplasmic reticulum-bound enzymatic process, allows the addition of two carbons to the chain of long- and very long-chain fatty acids/VLCFAs per cycle. This enzyme catalyzes the dehydration of the 3-hydroxyacyl-CoA intermediate into trans-2,3-enoyl-CoA, within each cycle of fatty acid elongation. Thereby, it participates to the production of VLCFAs of different chain lengths that are involved in multiple biological processes as precursors of membrane lipids and lipid mediators.</text>
</comment>
<keyword evidence="5 14" id="KW-0444">Lipid biosynthesis</keyword>
<keyword evidence="7 14" id="KW-0276">Fatty acid metabolism</keyword>
<dbReference type="Pfam" id="PF04387">
    <property type="entry name" value="PTPLA"/>
    <property type="match status" value="1"/>
</dbReference>
<sequence length="239" mass="27251">MAGRVRVESRNVDGAGMNTKQNTMGRFSKGYLVLYNIAMAFGWAAIGLMLIRHYVYERSYFGLYRSVEPLLKVFQTAAVLEVVHCAVGLVRSSVYLTAMQVYSRVFLVWGIIVSVPDVGDKAGIVGCLTAWTVTEVVRYSFYAFTLVDALPRALLWCRYTLFLPLYPIGVTGELLTIWNALPTLQRTRMYSIELPNAANISFSYYYYVLFVCMSYVPIFPQLYCHMVKQRRKVLNGKMD</sequence>
<keyword evidence="15" id="KW-1185">Reference proteome</keyword>
<keyword evidence="12 14" id="KW-0456">Lyase</keyword>
<dbReference type="Proteomes" id="UP000695022">
    <property type="component" value="Unplaced"/>
</dbReference>
<evidence type="ECO:0000256" key="10">
    <source>
        <dbReference type="ARBA" id="ARBA00023136"/>
    </source>
</evidence>
<keyword evidence="6 14" id="KW-0812">Transmembrane</keyword>
<evidence type="ECO:0000256" key="12">
    <source>
        <dbReference type="ARBA" id="ARBA00023239"/>
    </source>
</evidence>
<accession>A0ABM1F405</accession>
<comment type="catalytic activity">
    <reaction evidence="13 14">
        <text>a very-long-chain (3R)-3-hydroxyacyl-CoA = a very-long-chain (2E)-enoyl-CoA + H2O</text>
        <dbReference type="Rhea" id="RHEA:45812"/>
        <dbReference type="ChEBI" id="CHEBI:15377"/>
        <dbReference type="ChEBI" id="CHEBI:83728"/>
        <dbReference type="ChEBI" id="CHEBI:85440"/>
        <dbReference type="EC" id="4.2.1.134"/>
    </reaction>
</comment>
<dbReference type="EC" id="4.2.1.134" evidence="4 14"/>
<evidence type="ECO:0000256" key="2">
    <source>
        <dbReference type="ARBA" id="ARBA00005194"/>
    </source>
</evidence>
<evidence type="ECO:0000256" key="8">
    <source>
        <dbReference type="ARBA" id="ARBA00022989"/>
    </source>
</evidence>
<evidence type="ECO:0000313" key="16">
    <source>
        <dbReference type="RefSeq" id="XP_014679176.1"/>
    </source>
</evidence>
<evidence type="ECO:0000256" key="13">
    <source>
        <dbReference type="ARBA" id="ARBA00036671"/>
    </source>
</evidence>
<keyword evidence="11 14" id="KW-0275">Fatty acid biosynthesis</keyword>
<dbReference type="RefSeq" id="XP_014679176.1">
    <property type="nucleotide sequence ID" value="XM_014823690.1"/>
</dbReference>
<evidence type="ECO:0000256" key="11">
    <source>
        <dbReference type="ARBA" id="ARBA00023160"/>
    </source>
</evidence>
<organism evidence="15 16">
    <name type="scientific">Priapulus caudatus</name>
    <name type="common">Priapulid worm</name>
    <dbReference type="NCBI Taxonomy" id="37621"/>
    <lineage>
        <taxon>Eukaryota</taxon>
        <taxon>Metazoa</taxon>
        <taxon>Ecdysozoa</taxon>
        <taxon>Scalidophora</taxon>
        <taxon>Priapulida</taxon>
        <taxon>Priapulimorpha</taxon>
        <taxon>Priapulimorphida</taxon>
        <taxon>Priapulidae</taxon>
        <taxon>Priapulus</taxon>
    </lineage>
</organism>
<keyword evidence="10 14" id="KW-0472">Membrane</keyword>
<keyword evidence="8 14" id="KW-1133">Transmembrane helix</keyword>
<feature type="transmembrane region" description="Helical" evidence="14">
    <location>
        <begin position="71"/>
        <end position="89"/>
    </location>
</feature>
<comment type="subcellular location">
    <subcellularLocation>
        <location evidence="14">Endoplasmic reticulum membrane</location>
        <topology evidence="14">Multi-pass membrane protein</topology>
    </subcellularLocation>
    <subcellularLocation>
        <location evidence="1">Membrane</location>
        <topology evidence="1">Multi-pass membrane protein</topology>
    </subcellularLocation>
</comment>
<evidence type="ECO:0000256" key="6">
    <source>
        <dbReference type="ARBA" id="ARBA00022692"/>
    </source>
</evidence>
<evidence type="ECO:0000256" key="9">
    <source>
        <dbReference type="ARBA" id="ARBA00023098"/>
    </source>
</evidence>
<proteinExistence type="inferred from homology"/>
<comment type="similarity">
    <text evidence="3 14">Belongs to the very long-chain fatty acids dehydratase HACD family.</text>
</comment>
<comment type="pathway">
    <text evidence="2 14">Lipid metabolism; fatty acid biosynthesis.</text>
</comment>
<dbReference type="InterPro" id="IPR007482">
    <property type="entry name" value="Tyr_Pase-like_PTPLA"/>
</dbReference>
<dbReference type="InterPro" id="IPR016130">
    <property type="entry name" value="Tyr_Pase_AS"/>
</dbReference>
<evidence type="ECO:0000256" key="5">
    <source>
        <dbReference type="ARBA" id="ARBA00022516"/>
    </source>
</evidence>
<reference evidence="16" key="1">
    <citation type="submission" date="2025-08" db="UniProtKB">
        <authorList>
            <consortium name="RefSeq"/>
        </authorList>
    </citation>
    <scope>IDENTIFICATION</scope>
</reference>
<feature type="transmembrane region" description="Helical" evidence="14">
    <location>
        <begin position="204"/>
        <end position="224"/>
    </location>
</feature>
<evidence type="ECO:0000256" key="4">
    <source>
        <dbReference type="ARBA" id="ARBA00013122"/>
    </source>
</evidence>
<protein>
    <recommendedName>
        <fullName evidence="4 14">Very-long-chain (3R)-3-hydroxyacyl-CoA dehydratase</fullName>
        <ecNumber evidence="4 14">4.2.1.134</ecNumber>
    </recommendedName>
</protein>
<gene>
    <name evidence="16" type="primary">LOC106819030</name>
</gene>
<comment type="caution">
    <text evidence="14">Lacks conserved residue(s) required for the propagation of feature annotation.</text>
</comment>
<evidence type="ECO:0000256" key="3">
    <source>
        <dbReference type="ARBA" id="ARBA00007811"/>
    </source>
</evidence>